<evidence type="ECO:0000256" key="6">
    <source>
        <dbReference type="RuleBase" id="RU363032"/>
    </source>
</evidence>
<evidence type="ECO:0000256" key="3">
    <source>
        <dbReference type="ARBA" id="ARBA00022692"/>
    </source>
</evidence>
<dbReference type="InterPro" id="IPR000515">
    <property type="entry name" value="MetI-like"/>
</dbReference>
<gene>
    <name evidence="8" type="ORF">MJG50_14305</name>
</gene>
<keyword evidence="2 6" id="KW-0813">Transport</keyword>
<dbReference type="Proteomes" id="UP001431131">
    <property type="component" value="Unassembled WGS sequence"/>
</dbReference>
<reference evidence="8" key="1">
    <citation type="submission" date="2022-02" db="EMBL/GenBank/DDBJ databases">
        <title>Fredinandcohnia quinoae sp. nov. isolated from Chenopodium quinoa seeds.</title>
        <authorList>
            <person name="Saati-Santamaria Z."/>
            <person name="Flores-Felix J.D."/>
            <person name="Igual J.M."/>
            <person name="Velazquez E."/>
            <person name="Garcia-Fraile P."/>
            <person name="Martinez-Molina E."/>
        </authorList>
    </citation>
    <scope>NUCLEOTIDE SEQUENCE</scope>
    <source>
        <strain evidence="8">SECRCQ15</strain>
    </source>
</reference>
<feature type="transmembrane region" description="Helical" evidence="6">
    <location>
        <begin position="7"/>
        <end position="26"/>
    </location>
</feature>
<organism evidence="8 9">
    <name type="scientific">Fredinandcohnia quinoae</name>
    <dbReference type="NCBI Taxonomy" id="2918902"/>
    <lineage>
        <taxon>Bacteria</taxon>
        <taxon>Bacillati</taxon>
        <taxon>Bacillota</taxon>
        <taxon>Bacilli</taxon>
        <taxon>Bacillales</taxon>
        <taxon>Bacillaceae</taxon>
        <taxon>Fredinandcohnia</taxon>
    </lineage>
</organism>
<evidence type="ECO:0000256" key="2">
    <source>
        <dbReference type="ARBA" id="ARBA00022448"/>
    </source>
</evidence>
<dbReference type="PANTHER" id="PTHR43839">
    <property type="entry name" value="OPPC IN A BINDING PROTEIN-DEPENDENT TRANSPORT SYSTEM"/>
    <property type="match status" value="1"/>
</dbReference>
<dbReference type="SUPFAM" id="SSF161098">
    <property type="entry name" value="MetI-like"/>
    <property type="match status" value="1"/>
</dbReference>
<dbReference type="RefSeq" id="WP_240256425.1">
    <property type="nucleotide sequence ID" value="NZ_JAKTTI010000023.1"/>
</dbReference>
<feature type="domain" description="ABC transmembrane type-1" evidence="7">
    <location>
        <begin position="76"/>
        <end position="282"/>
    </location>
</feature>
<sequence length="293" mass="33011">MRRFSFYIGISILSFILLMAIIGPYLPMIDTELSESLYIKHDNGKIEVPPYPPSKDYLLGSDRRGVDLLSRLVVGARETLVVIFGIVFIRFMIGLLLGLGSLYSRVIRGVLNIWYQLFSYIPSVFLIVMIVGIPFFLFSPSRAYWFVFVIALIEVGRVGDVIYKLVKEIAGKPYYEAGIVAGCTPFRLSRKYIFPNMKSQLVTIIVNELGRTLFLIAQLGIVGIFISMSFEADGFGGYNFINTSDSWALVLSGILKDMWSAKIIPMSAIFLISLTVLSFYLVGNGVIRRFNKR</sequence>
<proteinExistence type="inferred from homology"/>
<protein>
    <submittedName>
        <fullName evidence="8">ABC transporter permease subunit</fullName>
    </submittedName>
</protein>
<dbReference type="EMBL" id="JAKTTI010000023">
    <property type="protein sequence ID" value="MCH1626506.1"/>
    <property type="molecule type" value="Genomic_DNA"/>
</dbReference>
<feature type="transmembrane region" description="Helical" evidence="6">
    <location>
        <begin position="114"/>
        <end position="137"/>
    </location>
</feature>
<dbReference type="PANTHER" id="PTHR43839:SF3">
    <property type="entry name" value="OLIGOPEPTIDE ABC TRANSPORTER, PERMEASE PROTEIN"/>
    <property type="match status" value="1"/>
</dbReference>
<dbReference type="AlphaFoldDB" id="A0AAW5E0S2"/>
<keyword evidence="9" id="KW-1185">Reference proteome</keyword>
<feature type="transmembrane region" description="Helical" evidence="6">
    <location>
        <begin position="263"/>
        <end position="283"/>
    </location>
</feature>
<evidence type="ECO:0000256" key="5">
    <source>
        <dbReference type="ARBA" id="ARBA00023136"/>
    </source>
</evidence>
<dbReference type="GO" id="GO:0055085">
    <property type="term" value="P:transmembrane transport"/>
    <property type="evidence" value="ECO:0007669"/>
    <property type="project" value="InterPro"/>
</dbReference>
<evidence type="ECO:0000313" key="9">
    <source>
        <dbReference type="Proteomes" id="UP001431131"/>
    </source>
</evidence>
<keyword evidence="4 6" id="KW-1133">Transmembrane helix</keyword>
<keyword evidence="5 6" id="KW-0472">Membrane</keyword>
<feature type="transmembrane region" description="Helical" evidence="6">
    <location>
        <begin position="213"/>
        <end position="230"/>
    </location>
</feature>
<name>A0AAW5E0S2_9BACI</name>
<comment type="subcellular location">
    <subcellularLocation>
        <location evidence="6">Cell membrane</location>
        <topology evidence="6">Multi-pass membrane protein</topology>
    </subcellularLocation>
    <subcellularLocation>
        <location evidence="1">Membrane</location>
        <topology evidence="1">Multi-pass membrane protein</topology>
    </subcellularLocation>
</comment>
<feature type="transmembrane region" description="Helical" evidence="6">
    <location>
        <begin position="80"/>
        <end position="102"/>
    </location>
</feature>
<dbReference type="Gene3D" id="1.10.3720.10">
    <property type="entry name" value="MetI-like"/>
    <property type="match status" value="1"/>
</dbReference>
<evidence type="ECO:0000256" key="1">
    <source>
        <dbReference type="ARBA" id="ARBA00004141"/>
    </source>
</evidence>
<evidence type="ECO:0000313" key="8">
    <source>
        <dbReference type="EMBL" id="MCH1626506.1"/>
    </source>
</evidence>
<dbReference type="Pfam" id="PF00528">
    <property type="entry name" value="BPD_transp_1"/>
    <property type="match status" value="1"/>
</dbReference>
<evidence type="ECO:0000259" key="7">
    <source>
        <dbReference type="PROSITE" id="PS50928"/>
    </source>
</evidence>
<accession>A0AAW5E0S2</accession>
<comment type="similarity">
    <text evidence="6">Belongs to the binding-protein-dependent transport system permease family.</text>
</comment>
<dbReference type="GO" id="GO:0005886">
    <property type="term" value="C:plasma membrane"/>
    <property type="evidence" value="ECO:0007669"/>
    <property type="project" value="UniProtKB-SubCell"/>
</dbReference>
<dbReference type="InterPro" id="IPR035906">
    <property type="entry name" value="MetI-like_sf"/>
</dbReference>
<feature type="transmembrane region" description="Helical" evidence="6">
    <location>
        <begin position="143"/>
        <end position="163"/>
    </location>
</feature>
<keyword evidence="3 6" id="KW-0812">Transmembrane</keyword>
<evidence type="ECO:0000256" key="4">
    <source>
        <dbReference type="ARBA" id="ARBA00022989"/>
    </source>
</evidence>
<comment type="caution">
    <text evidence="8">The sequence shown here is derived from an EMBL/GenBank/DDBJ whole genome shotgun (WGS) entry which is preliminary data.</text>
</comment>
<dbReference type="PROSITE" id="PS50928">
    <property type="entry name" value="ABC_TM1"/>
    <property type="match status" value="1"/>
</dbReference>